<proteinExistence type="predicted"/>
<comment type="caution">
    <text evidence="1">The sequence shown here is derived from an EMBL/GenBank/DDBJ whole genome shotgun (WGS) entry which is preliminary data.</text>
</comment>
<protein>
    <submittedName>
        <fullName evidence="1">Uncharacterized protein</fullName>
    </submittedName>
</protein>
<organism evidence="1 2">
    <name type="scientific">Penicillium cosmopolitanum</name>
    <dbReference type="NCBI Taxonomy" id="1131564"/>
    <lineage>
        <taxon>Eukaryota</taxon>
        <taxon>Fungi</taxon>
        <taxon>Dikarya</taxon>
        <taxon>Ascomycota</taxon>
        <taxon>Pezizomycotina</taxon>
        <taxon>Eurotiomycetes</taxon>
        <taxon>Eurotiomycetidae</taxon>
        <taxon>Eurotiales</taxon>
        <taxon>Aspergillaceae</taxon>
        <taxon>Penicillium</taxon>
    </lineage>
</organism>
<dbReference type="PANTHER" id="PTHR42080">
    <property type="entry name" value="SRR1 DOMAIN-CONTAINING PROTEIN"/>
    <property type="match status" value="1"/>
</dbReference>
<reference evidence="1" key="2">
    <citation type="journal article" date="2023" name="IMA Fungus">
        <title>Comparative genomic study of the Penicillium genus elucidates a diverse pangenome and 15 lateral gene transfer events.</title>
        <authorList>
            <person name="Petersen C."/>
            <person name="Sorensen T."/>
            <person name="Nielsen M.R."/>
            <person name="Sondergaard T.E."/>
            <person name="Sorensen J.L."/>
            <person name="Fitzpatrick D.A."/>
            <person name="Frisvad J.C."/>
            <person name="Nielsen K.L."/>
        </authorList>
    </citation>
    <scope>NUCLEOTIDE SEQUENCE</scope>
    <source>
        <strain evidence="1">IBT 29677</strain>
    </source>
</reference>
<dbReference type="RefSeq" id="XP_056489468.1">
    <property type="nucleotide sequence ID" value="XM_056630166.1"/>
</dbReference>
<dbReference type="OrthoDB" id="5318346at2759"/>
<sequence length="204" mass="23022">MKKASLQRFRSLPKEPWDFDDFLEITGDDGWTDVTSGSNVRRAVRTTKARSDRETNRVDETELFLSPAEASAGLTFEELKAQYRGYNERWIQSETWQKPRVQLDQRIHDQETETSSQDLNVDGIVCIGLGSPGGFLRGVISFVYESIPKNDRGLRDLVVVTKNDGLIDLSTCSLVSLFRFVDSSLRRIIALFISDSPTSVILSP</sequence>
<dbReference type="Proteomes" id="UP001147747">
    <property type="component" value="Unassembled WGS sequence"/>
</dbReference>
<evidence type="ECO:0000313" key="2">
    <source>
        <dbReference type="Proteomes" id="UP001147747"/>
    </source>
</evidence>
<name>A0A9W9W2L9_9EURO</name>
<gene>
    <name evidence="1" type="ORF">N7509_005529</name>
</gene>
<dbReference type="GeneID" id="81369146"/>
<keyword evidence="2" id="KW-1185">Reference proteome</keyword>
<dbReference type="EMBL" id="JAPZBU010000006">
    <property type="protein sequence ID" value="KAJ5397416.1"/>
    <property type="molecule type" value="Genomic_DNA"/>
</dbReference>
<reference evidence="1" key="1">
    <citation type="submission" date="2022-12" db="EMBL/GenBank/DDBJ databases">
        <authorList>
            <person name="Petersen C."/>
        </authorList>
    </citation>
    <scope>NUCLEOTIDE SEQUENCE</scope>
    <source>
        <strain evidence="1">IBT 29677</strain>
    </source>
</reference>
<accession>A0A9W9W2L9</accession>
<evidence type="ECO:0000313" key="1">
    <source>
        <dbReference type="EMBL" id="KAJ5397416.1"/>
    </source>
</evidence>
<dbReference type="PANTHER" id="PTHR42080:SF1">
    <property type="entry name" value="SRR1-LIKE DOMAIN-CONTAINING PROTEIN"/>
    <property type="match status" value="1"/>
</dbReference>
<dbReference type="AlphaFoldDB" id="A0A9W9W2L9"/>